<evidence type="ECO:0000313" key="2">
    <source>
        <dbReference type="EMBL" id="KAJ7636487.1"/>
    </source>
</evidence>
<evidence type="ECO:0008006" key="4">
    <source>
        <dbReference type="Google" id="ProtNLM"/>
    </source>
</evidence>
<keyword evidence="1" id="KW-0812">Transmembrane</keyword>
<dbReference type="AlphaFoldDB" id="A0AAD7C190"/>
<dbReference type="InterPro" id="IPR032675">
    <property type="entry name" value="LRR_dom_sf"/>
</dbReference>
<dbReference type="Gene3D" id="3.80.10.10">
    <property type="entry name" value="Ribonuclease Inhibitor"/>
    <property type="match status" value="1"/>
</dbReference>
<gene>
    <name evidence="2" type="ORF">FB45DRAFT_1055876</name>
</gene>
<keyword evidence="1" id="KW-1133">Transmembrane helix</keyword>
<dbReference type="SUPFAM" id="SSF52047">
    <property type="entry name" value="RNI-like"/>
    <property type="match status" value="1"/>
</dbReference>
<dbReference type="EMBL" id="JARKIF010000006">
    <property type="protein sequence ID" value="KAJ7636487.1"/>
    <property type="molecule type" value="Genomic_DNA"/>
</dbReference>
<dbReference type="Proteomes" id="UP001221142">
    <property type="component" value="Unassembled WGS sequence"/>
</dbReference>
<evidence type="ECO:0000256" key="1">
    <source>
        <dbReference type="SAM" id="Phobius"/>
    </source>
</evidence>
<evidence type="ECO:0000313" key="3">
    <source>
        <dbReference type="Proteomes" id="UP001221142"/>
    </source>
</evidence>
<name>A0AAD7C190_9AGAR</name>
<protein>
    <recommendedName>
        <fullName evidence="4">F-box domain-containing protein</fullName>
    </recommendedName>
</protein>
<reference evidence="2" key="1">
    <citation type="submission" date="2023-03" db="EMBL/GenBank/DDBJ databases">
        <title>Massive genome expansion in bonnet fungi (Mycena s.s.) driven by repeated elements and novel gene families across ecological guilds.</title>
        <authorList>
            <consortium name="Lawrence Berkeley National Laboratory"/>
            <person name="Harder C.B."/>
            <person name="Miyauchi S."/>
            <person name="Viragh M."/>
            <person name="Kuo A."/>
            <person name="Thoen E."/>
            <person name="Andreopoulos B."/>
            <person name="Lu D."/>
            <person name="Skrede I."/>
            <person name="Drula E."/>
            <person name="Henrissat B."/>
            <person name="Morin E."/>
            <person name="Kohler A."/>
            <person name="Barry K."/>
            <person name="LaButti K."/>
            <person name="Morin E."/>
            <person name="Salamov A."/>
            <person name="Lipzen A."/>
            <person name="Mereny Z."/>
            <person name="Hegedus B."/>
            <person name="Baldrian P."/>
            <person name="Stursova M."/>
            <person name="Weitz H."/>
            <person name="Taylor A."/>
            <person name="Grigoriev I.V."/>
            <person name="Nagy L.G."/>
            <person name="Martin F."/>
            <person name="Kauserud H."/>
        </authorList>
    </citation>
    <scope>NUCLEOTIDE SEQUENCE</scope>
    <source>
        <strain evidence="2">9284</strain>
    </source>
</reference>
<organism evidence="2 3">
    <name type="scientific">Roridomyces roridus</name>
    <dbReference type="NCBI Taxonomy" id="1738132"/>
    <lineage>
        <taxon>Eukaryota</taxon>
        <taxon>Fungi</taxon>
        <taxon>Dikarya</taxon>
        <taxon>Basidiomycota</taxon>
        <taxon>Agaricomycotina</taxon>
        <taxon>Agaricomycetes</taxon>
        <taxon>Agaricomycetidae</taxon>
        <taxon>Agaricales</taxon>
        <taxon>Marasmiineae</taxon>
        <taxon>Mycenaceae</taxon>
        <taxon>Roridomyces</taxon>
    </lineage>
</organism>
<sequence>MLADIYPDLLVVIGKELSPSDRQSLRAVSTTLRGTIAPLFFASAPLILSLERLATHPWQDAAGWLRYGQHLVIRSLSLDESFKTPRSLQKLLGDFLEPMDKLRSLNWTLLTGDFPWAQRLVVDLIARSDKLESLSLYDHMSCVDDFPSLPPVSNLRVLWVQTRYRGWASRFTPWMCDAVQHSPRLEALSLPSDTNASVFFARLHKQGTRLRRLHVANSHEMLTAYLASYADTLEELYIQRAVGDAAAADAFFHAVLPRHRSTLRALSIPGYSEGRWSFGAHNLEEIVQLRGLHTLEMTVNSDEYLSPKRGYGCMADDIELFLYIALSLPTVTSIALFPAVAAGRRSNSAIERHLEVTQRKITAEVERVCGEREEAVAMVLVGTQHRRAREMDRAGRCLRSG</sequence>
<keyword evidence="3" id="KW-1185">Reference proteome</keyword>
<accession>A0AAD7C190</accession>
<proteinExistence type="predicted"/>
<comment type="caution">
    <text evidence="2">The sequence shown here is derived from an EMBL/GenBank/DDBJ whole genome shotgun (WGS) entry which is preliminary data.</text>
</comment>
<keyword evidence="1" id="KW-0472">Membrane</keyword>
<feature type="transmembrane region" description="Helical" evidence="1">
    <location>
        <begin position="320"/>
        <end position="342"/>
    </location>
</feature>